<name>A0AAN9TNY4_9HEMI</name>
<accession>A0AAN9TNY4</accession>
<evidence type="ECO:0000256" key="1">
    <source>
        <dbReference type="SAM" id="MobiDB-lite"/>
    </source>
</evidence>
<feature type="region of interest" description="Disordered" evidence="1">
    <location>
        <begin position="386"/>
        <end position="416"/>
    </location>
</feature>
<feature type="compositionally biased region" description="Polar residues" evidence="1">
    <location>
        <begin position="28"/>
        <end position="58"/>
    </location>
</feature>
<sequence length="524" mass="58777">MYCKHDTQADIESKRRIISEKIEMKRNSANLKRSSSVVPNAKTENNPSNKLTDSLFNRQSEDIDYEDGKANGNDVQKPLRPKDFKENIKSKSNVEQKSPSSSIFESHIGEIALQHHVLHKKELPSGKLYTTAMAFMTDDTMMNYENGTENSTYAKKKTHYNTMPKNLSSNNRVRRNMSGYPRVSESQSPLLRDKYYGSSSESVQSNLERISRNDYHSHTSNGHPRSVRRSKEGYSAYPSLPSSPDKDRYWTYSNGGPSSSAQTASVSKETPLLNSFSRKSKTNMSHVNYAAYSPLQNRTTSSSIEQSLASTTYDYHAAQLERFLDEYRRLHSELTKMKETCERFGSRAGSGLDLSTVGLFDDLGAVSGLSAAASSIRYPSLKSRLHRRSKSSLSERPYDSRGSLHRSLSAKSQRSFERPLQSKSCSFERSVSFVPTAATTSSASTLLKDSSAKANTASADDVVVPKSILKKKNDADYYYGGRATGVGFDRRTYGRTVPYMSSTLPLKRTRIRRFSDSSMEGFFN</sequence>
<evidence type="ECO:0000313" key="3">
    <source>
        <dbReference type="Proteomes" id="UP001367676"/>
    </source>
</evidence>
<evidence type="ECO:0000313" key="2">
    <source>
        <dbReference type="EMBL" id="KAK7601466.1"/>
    </source>
</evidence>
<reference evidence="2 3" key="1">
    <citation type="submission" date="2024-03" db="EMBL/GenBank/DDBJ databases">
        <title>Adaptation during the transition from Ophiocordyceps entomopathogen to insect associate is accompanied by gene loss and intensified selection.</title>
        <authorList>
            <person name="Ward C.M."/>
            <person name="Onetto C.A."/>
            <person name="Borneman A.R."/>
        </authorList>
    </citation>
    <scope>NUCLEOTIDE SEQUENCE [LARGE SCALE GENOMIC DNA]</scope>
    <source>
        <strain evidence="2">AWRI1</strain>
        <tissue evidence="2">Single Adult Female</tissue>
    </source>
</reference>
<feature type="compositionally biased region" description="Polar residues" evidence="1">
    <location>
        <begin position="251"/>
        <end position="268"/>
    </location>
</feature>
<feature type="region of interest" description="Disordered" evidence="1">
    <location>
        <begin position="28"/>
        <end position="101"/>
    </location>
</feature>
<dbReference type="EMBL" id="JBBCAQ010000010">
    <property type="protein sequence ID" value="KAK7601466.1"/>
    <property type="molecule type" value="Genomic_DNA"/>
</dbReference>
<feature type="compositionally biased region" description="Polar residues" evidence="1">
    <location>
        <begin position="160"/>
        <end position="171"/>
    </location>
</feature>
<protein>
    <submittedName>
        <fullName evidence="2">Uncharacterized protein</fullName>
    </submittedName>
</protein>
<keyword evidence="3" id="KW-1185">Reference proteome</keyword>
<dbReference type="AlphaFoldDB" id="A0AAN9TNY4"/>
<feature type="region of interest" description="Disordered" evidence="1">
    <location>
        <begin position="153"/>
        <end position="268"/>
    </location>
</feature>
<organism evidence="2 3">
    <name type="scientific">Parthenolecanium corni</name>
    <dbReference type="NCBI Taxonomy" id="536013"/>
    <lineage>
        <taxon>Eukaryota</taxon>
        <taxon>Metazoa</taxon>
        <taxon>Ecdysozoa</taxon>
        <taxon>Arthropoda</taxon>
        <taxon>Hexapoda</taxon>
        <taxon>Insecta</taxon>
        <taxon>Pterygota</taxon>
        <taxon>Neoptera</taxon>
        <taxon>Paraneoptera</taxon>
        <taxon>Hemiptera</taxon>
        <taxon>Sternorrhyncha</taxon>
        <taxon>Coccoidea</taxon>
        <taxon>Coccidae</taxon>
        <taxon>Parthenolecanium</taxon>
    </lineage>
</organism>
<proteinExistence type="predicted"/>
<gene>
    <name evidence="2" type="ORF">V9T40_008907</name>
</gene>
<dbReference type="Proteomes" id="UP001367676">
    <property type="component" value="Unassembled WGS sequence"/>
</dbReference>
<feature type="compositionally biased region" description="Basic and acidic residues" evidence="1">
    <location>
        <begin position="80"/>
        <end position="94"/>
    </location>
</feature>
<feature type="compositionally biased region" description="Polar residues" evidence="1">
    <location>
        <begin position="197"/>
        <end position="208"/>
    </location>
</feature>
<comment type="caution">
    <text evidence="2">The sequence shown here is derived from an EMBL/GenBank/DDBJ whole genome shotgun (WGS) entry which is preliminary data.</text>
</comment>